<keyword evidence="3" id="KW-1185">Reference proteome</keyword>
<comment type="caution">
    <text evidence="2">The sequence shown here is derived from an EMBL/GenBank/DDBJ whole genome shotgun (WGS) entry which is preliminary data.</text>
</comment>
<dbReference type="EMBL" id="JARAKH010000044">
    <property type="protein sequence ID" value="KAK8379048.1"/>
    <property type="molecule type" value="Genomic_DNA"/>
</dbReference>
<evidence type="ECO:0000256" key="1">
    <source>
        <dbReference type="SAM" id="MobiDB-lite"/>
    </source>
</evidence>
<sequence>MDKATTRPSLSPAAGRRETQCVSPSTLRVATPPWFSSWRAAQVFCSSWPSASQASSSSAWCSLAALLVGSTKRSMNRSEDAPRSPAHCPTHRTASTPTPTPTQPARSPTQP</sequence>
<dbReference type="AlphaFoldDB" id="A0AAW0SUK2"/>
<name>A0AAW0SUK2_SCYPA</name>
<gene>
    <name evidence="2" type="ORF">O3P69_009650</name>
</gene>
<feature type="region of interest" description="Disordered" evidence="1">
    <location>
        <begin position="1"/>
        <end position="26"/>
    </location>
</feature>
<evidence type="ECO:0000313" key="3">
    <source>
        <dbReference type="Proteomes" id="UP001487740"/>
    </source>
</evidence>
<reference evidence="2 3" key="1">
    <citation type="submission" date="2023-03" db="EMBL/GenBank/DDBJ databases">
        <title>High-quality genome of Scylla paramamosain provides insights in environmental adaptation.</title>
        <authorList>
            <person name="Zhang L."/>
        </authorList>
    </citation>
    <scope>NUCLEOTIDE SEQUENCE [LARGE SCALE GENOMIC DNA]</scope>
    <source>
        <strain evidence="2">LZ_2023a</strain>
        <tissue evidence="2">Muscle</tissue>
    </source>
</reference>
<feature type="region of interest" description="Disordered" evidence="1">
    <location>
        <begin position="71"/>
        <end position="111"/>
    </location>
</feature>
<evidence type="ECO:0000313" key="2">
    <source>
        <dbReference type="EMBL" id="KAK8379048.1"/>
    </source>
</evidence>
<dbReference type="Proteomes" id="UP001487740">
    <property type="component" value="Unassembled WGS sequence"/>
</dbReference>
<proteinExistence type="predicted"/>
<organism evidence="2 3">
    <name type="scientific">Scylla paramamosain</name>
    <name type="common">Mud crab</name>
    <dbReference type="NCBI Taxonomy" id="85552"/>
    <lineage>
        <taxon>Eukaryota</taxon>
        <taxon>Metazoa</taxon>
        <taxon>Ecdysozoa</taxon>
        <taxon>Arthropoda</taxon>
        <taxon>Crustacea</taxon>
        <taxon>Multicrustacea</taxon>
        <taxon>Malacostraca</taxon>
        <taxon>Eumalacostraca</taxon>
        <taxon>Eucarida</taxon>
        <taxon>Decapoda</taxon>
        <taxon>Pleocyemata</taxon>
        <taxon>Brachyura</taxon>
        <taxon>Eubrachyura</taxon>
        <taxon>Portunoidea</taxon>
        <taxon>Portunidae</taxon>
        <taxon>Portuninae</taxon>
        <taxon>Scylla</taxon>
    </lineage>
</organism>
<feature type="compositionally biased region" description="Low complexity" evidence="1">
    <location>
        <begin position="91"/>
        <end position="111"/>
    </location>
</feature>
<protein>
    <submittedName>
        <fullName evidence="2">Uncharacterized protein</fullName>
    </submittedName>
</protein>
<accession>A0AAW0SUK2</accession>